<dbReference type="Proteomes" id="UP001281761">
    <property type="component" value="Unassembled WGS sequence"/>
</dbReference>
<dbReference type="InterPro" id="IPR016024">
    <property type="entry name" value="ARM-type_fold"/>
</dbReference>
<reference evidence="1 2" key="1">
    <citation type="journal article" date="2022" name="bioRxiv">
        <title>Genomics of Preaxostyla Flagellates Illuminates Evolutionary Transitions and the Path Towards Mitochondrial Loss.</title>
        <authorList>
            <person name="Novak L.V.F."/>
            <person name="Treitli S.C."/>
            <person name="Pyrih J."/>
            <person name="Halakuc P."/>
            <person name="Pipaliya S.V."/>
            <person name="Vacek V."/>
            <person name="Brzon O."/>
            <person name="Soukal P."/>
            <person name="Eme L."/>
            <person name="Dacks J.B."/>
            <person name="Karnkowska A."/>
            <person name="Elias M."/>
            <person name="Hampl V."/>
        </authorList>
    </citation>
    <scope>NUCLEOTIDE SEQUENCE [LARGE SCALE GENOMIC DNA]</scope>
    <source>
        <strain evidence="1">NAU3</strain>
        <tissue evidence="1">Gut</tissue>
    </source>
</reference>
<organism evidence="1 2">
    <name type="scientific">Blattamonas nauphoetae</name>
    <dbReference type="NCBI Taxonomy" id="2049346"/>
    <lineage>
        <taxon>Eukaryota</taxon>
        <taxon>Metamonada</taxon>
        <taxon>Preaxostyla</taxon>
        <taxon>Oxymonadida</taxon>
        <taxon>Blattamonas</taxon>
    </lineage>
</organism>
<dbReference type="Gene3D" id="1.25.10.10">
    <property type="entry name" value="Leucine-rich Repeat Variant"/>
    <property type="match status" value="1"/>
</dbReference>
<comment type="caution">
    <text evidence="1">The sequence shown here is derived from an EMBL/GenBank/DDBJ whole genome shotgun (WGS) entry which is preliminary data.</text>
</comment>
<protein>
    <submittedName>
        <fullName evidence="1">Uncharacterized protein</fullName>
    </submittedName>
</protein>
<name>A0ABQ9XTN2_9EUKA</name>
<gene>
    <name evidence="1" type="ORF">BLNAU_10159</name>
</gene>
<evidence type="ECO:0000313" key="1">
    <source>
        <dbReference type="EMBL" id="KAK2954829.1"/>
    </source>
</evidence>
<dbReference type="InterPro" id="IPR011989">
    <property type="entry name" value="ARM-like"/>
</dbReference>
<evidence type="ECO:0000313" key="2">
    <source>
        <dbReference type="Proteomes" id="UP001281761"/>
    </source>
</evidence>
<proteinExistence type="predicted"/>
<sequence>MISSDDYSPFMKWNENDMFTVDSEAEVLISLLAMIRDGYKFDETLLRQASKCLSWIFQLSDLPSVVDGVLFQIIGQSATDPIPDFVELMTVLLSSSDPSIFRDTMTFFCSLFNHCPLSHQLALVSSRLLPRILSTPNLRNLSVIDDQGILNSVIDIFRFGVWLSSEHKIQSLSTTSHTDPQSIRDVVLNEVLIPIEPSLVQISRNPLFVSSIYIYQETVKLLSKIFDVSAFHQPTLDLVSSSRLPMVFLSLLSNMEDESIRMFILRQLTVYIYTWKKNGDETVRRGKRTLQMLEKEGFGDELELTLLHTESTTYGHKVRIHSFTSLTFLGINCHLFSSHHHFPNV</sequence>
<dbReference type="EMBL" id="JARBJD010000073">
    <property type="protein sequence ID" value="KAK2954829.1"/>
    <property type="molecule type" value="Genomic_DNA"/>
</dbReference>
<keyword evidence="2" id="KW-1185">Reference proteome</keyword>
<dbReference type="SUPFAM" id="SSF48371">
    <property type="entry name" value="ARM repeat"/>
    <property type="match status" value="1"/>
</dbReference>
<accession>A0ABQ9XTN2</accession>